<keyword evidence="3" id="KW-0813">Transport</keyword>
<feature type="transmembrane region" description="Helical" evidence="8">
    <location>
        <begin position="127"/>
        <end position="147"/>
    </location>
</feature>
<dbReference type="InterPro" id="IPR036259">
    <property type="entry name" value="MFS_trans_sf"/>
</dbReference>
<dbReference type="Pfam" id="PF07690">
    <property type="entry name" value="MFS_1"/>
    <property type="match status" value="1"/>
</dbReference>
<evidence type="ECO:0000256" key="7">
    <source>
        <dbReference type="SAM" id="MobiDB-lite"/>
    </source>
</evidence>
<protein>
    <recommendedName>
        <fullName evidence="9">Major facilitator superfamily (MFS) profile domain-containing protein</fullName>
    </recommendedName>
</protein>
<reference evidence="10 11" key="1">
    <citation type="submission" date="2017-06" db="EMBL/GenBank/DDBJ databases">
        <title>Ant-infecting Ophiocordyceps genomes reveal a high diversity of potential behavioral manipulation genes and a possible major role for enterotoxins.</title>
        <authorList>
            <person name="De Bekker C."/>
            <person name="Evans H.C."/>
            <person name="Brachmann A."/>
            <person name="Hughes D.P."/>
        </authorList>
    </citation>
    <scope>NUCLEOTIDE SEQUENCE [LARGE SCALE GENOMIC DNA]</scope>
    <source>
        <strain evidence="10 11">Map64</strain>
    </source>
</reference>
<feature type="transmembrane region" description="Helical" evidence="8">
    <location>
        <begin position="217"/>
        <end position="240"/>
    </location>
</feature>
<evidence type="ECO:0000256" key="6">
    <source>
        <dbReference type="ARBA" id="ARBA00023136"/>
    </source>
</evidence>
<feature type="region of interest" description="Disordered" evidence="7">
    <location>
        <begin position="1"/>
        <end position="45"/>
    </location>
</feature>
<feature type="transmembrane region" description="Helical" evidence="8">
    <location>
        <begin position="190"/>
        <end position="211"/>
    </location>
</feature>
<feature type="transmembrane region" description="Helical" evidence="8">
    <location>
        <begin position="369"/>
        <end position="391"/>
    </location>
</feature>
<dbReference type="InterPro" id="IPR020846">
    <property type="entry name" value="MFS_dom"/>
</dbReference>
<name>A0A2C5XWG0_9HYPO</name>
<comment type="similarity">
    <text evidence="2">Belongs to the major facilitator superfamily.</text>
</comment>
<feature type="transmembrane region" description="Helical" evidence="8">
    <location>
        <begin position="70"/>
        <end position="91"/>
    </location>
</feature>
<dbReference type="AlphaFoldDB" id="A0A2C5XWG0"/>
<feature type="transmembrane region" description="Helical" evidence="8">
    <location>
        <begin position="344"/>
        <end position="363"/>
    </location>
</feature>
<keyword evidence="11" id="KW-1185">Reference proteome</keyword>
<accession>A0A2C5XWG0</accession>
<dbReference type="InterPro" id="IPR051788">
    <property type="entry name" value="MFS_Transporter"/>
</dbReference>
<dbReference type="EMBL" id="NJET01000248">
    <property type="protein sequence ID" value="PHH59044.1"/>
    <property type="molecule type" value="Genomic_DNA"/>
</dbReference>
<evidence type="ECO:0000313" key="10">
    <source>
        <dbReference type="EMBL" id="PHH59044.1"/>
    </source>
</evidence>
<dbReference type="GO" id="GO:0012505">
    <property type="term" value="C:endomembrane system"/>
    <property type="evidence" value="ECO:0007669"/>
    <property type="project" value="UniProtKB-SubCell"/>
</dbReference>
<dbReference type="SUPFAM" id="SSF103473">
    <property type="entry name" value="MFS general substrate transporter"/>
    <property type="match status" value="1"/>
</dbReference>
<evidence type="ECO:0000259" key="9">
    <source>
        <dbReference type="PROSITE" id="PS50850"/>
    </source>
</evidence>
<dbReference type="GO" id="GO:0016020">
    <property type="term" value="C:membrane"/>
    <property type="evidence" value="ECO:0007669"/>
    <property type="project" value="TreeGrafter"/>
</dbReference>
<comment type="subcellular location">
    <subcellularLocation>
        <location evidence="1">Endomembrane system</location>
        <topology evidence="1">Multi-pass membrane protein</topology>
    </subcellularLocation>
</comment>
<dbReference type="PANTHER" id="PTHR23514">
    <property type="entry name" value="BYPASS OF STOP CODON PROTEIN 6"/>
    <property type="match status" value="1"/>
</dbReference>
<dbReference type="FunFam" id="1.20.1250.20:FF:000286">
    <property type="entry name" value="MFS efflux transporter"/>
    <property type="match status" value="1"/>
</dbReference>
<dbReference type="PROSITE" id="PS50850">
    <property type="entry name" value="MFS"/>
    <property type="match status" value="1"/>
</dbReference>
<organism evidence="10 11">
    <name type="scientific">Ophiocordyceps australis</name>
    <dbReference type="NCBI Taxonomy" id="1399860"/>
    <lineage>
        <taxon>Eukaryota</taxon>
        <taxon>Fungi</taxon>
        <taxon>Dikarya</taxon>
        <taxon>Ascomycota</taxon>
        <taxon>Pezizomycotina</taxon>
        <taxon>Sordariomycetes</taxon>
        <taxon>Hypocreomycetidae</taxon>
        <taxon>Hypocreales</taxon>
        <taxon>Ophiocordycipitaceae</taxon>
        <taxon>Ophiocordyceps</taxon>
    </lineage>
</organism>
<keyword evidence="5 8" id="KW-1133">Transmembrane helix</keyword>
<feature type="transmembrane region" description="Helical" evidence="8">
    <location>
        <begin position="309"/>
        <end position="332"/>
    </location>
</feature>
<evidence type="ECO:0000256" key="2">
    <source>
        <dbReference type="ARBA" id="ARBA00008335"/>
    </source>
</evidence>
<feature type="transmembrane region" description="Helical" evidence="8">
    <location>
        <begin position="153"/>
        <end position="178"/>
    </location>
</feature>
<comment type="caution">
    <text evidence="10">The sequence shown here is derived from an EMBL/GenBank/DDBJ whole genome shotgun (WGS) entry which is preliminary data.</text>
</comment>
<evidence type="ECO:0000313" key="11">
    <source>
        <dbReference type="Proteomes" id="UP000226192"/>
    </source>
</evidence>
<feature type="domain" description="Major facilitator superfamily (MFS) profile" evidence="9">
    <location>
        <begin position="66"/>
        <end position="455"/>
    </location>
</feature>
<feature type="transmembrane region" description="Helical" evidence="8">
    <location>
        <begin position="430"/>
        <end position="449"/>
    </location>
</feature>
<dbReference type="FunFam" id="1.20.1250.20:FF:000308">
    <property type="entry name" value="MFS efflux transporter"/>
    <property type="match status" value="1"/>
</dbReference>
<dbReference type="PANTHER" id="PTHR23514:SF3">
    <property type="entry name" value="BYPASS OF STOP CODON PROTEIN 6"/>
    <property type="match status" value="1"/>
</dbReference>
<sequence length="458" mass="49200">MATAAKNTRGPKQQAVLYPDNGQVQQEHVDPPGMDPEAGSGAHETSPLIGNISGETWKDPIRNLYRLGTCFWSFLLMGANDASYGALIPYLEKYYHVSHGSVSFVFLSPTIGYIASAISNHYLHIKVGQRGVAVIAGACHVIAYSIMSAHPPFIILVLSYILVGFGNGVVDCGWNAWVSSLKSASQVLGLLHAFYGAGGIIGPLLATALITKANLEWYTFCYIMIGLGGIETIVMSWAFWDLTASKYRHGHGPDANVPKAGLYTTLFEKPAARVCWTAASFLFILVGMEVALGGWIVAFMLDERHTEKFASGMVSVVFWLGMTMGRAILGFLTPVIGAQYSTMVYIVLAMTGLVVFWLVPIFYVSAIAVASMGFFLGPLFPNVILVVNMLLPPQMHVTAIGFASAIGGSGAAVMPFVTGVLAQYAKGVKVLPPIILGLLGVTFILWNCFPAMNKARQG</sequence>
<dbReference type="GO" id="GO:0022857">
    <property type="term" value="F:transmembrane transporter activity"/>
    <property type="evidence" value="ECO:0007669"/>
    <property type="project" value="InterPro"/>
</dbReference>
<gene>
    <name evidence="10" type="ORF">CDD81_3849</name>
</gene>
<feature type="transmembrane region" description="Helical" evidence="8">
    <location>
        <begin position="274"/>
        <end position="297"/>
    </location>
</feature>
<keyword evidence="4 8" id="KW-0812">Transmembrane</keyword>
<evidence type="ECO:0000256" key="5">
    <source>
        <dbReference type="ARBA" id="ARBA00022989"/>
    </source>
</evidence>
<feature type="transmembrane region" description="Helical" evidence="8">
    <location>
        <begin position="97"/>
        <end position="115"/>
    </location>
</feature>
<feature type="transmembrane region" description="Helical" evidence="8">
    <location>
        <begin position="398"/>
        <end position="424"/>
    </location>
</feature>
<evidence type="ECO:0000256" key="3">
    <source>
        <dbReference type="ARBA" id="ARBA00022448"/>
    </source>
</evidence>
<evidence type="ECO:0000256" key="1">
    <source>
        <dbReference type="ARBA" id="ARBA00004127"/>
    </source>
</evidence>
<proteinExistence type="inferred from homology"/>
<dbReference type="InterPro" id="IPR011701">
    <property type="entry name" value="MFS"/>
</dbReference>
<dbReference type="Proteomes" id="UP000226192">
    <property type="component" value="Unassembled WGS sequence"/>
</dbReference>
<dbReference type="STRING" id="1399860.A0A2C5XWG0"/>
<evidence type="ECO:0000256" key="8">
    <source>
        <dbReference type="SAM" id="Phobius"/>
    </source>
</evidence>
<keyword evidence="6 8" id="KW-0472">Membrane</keyword>
<evidence type="ECO:0000256" key="4">
    <source>
        <dbReference type="ARBA" id="ARBA00022692"/>
    </source>
</evidence>
<dbReference type="OrthoDB" id="413079at2759"/>
<dbReference type="Gene3D" id="1.20.1250.20">
    <property type="entry name" value="MFS general substrate transporter like domains"/>
    <property type="match status" value="2"/>
</dbReference>